<accession>A0A1E4S041</accession>
<feature type="non-terminal residue" evidence="2">
    <location>
        <position position="590"/>
    </location>
</feature>
<gene>
    <name evidence="2" type="ORF">CYBJADRAFT_109807</name>
</gene>
<dbReference type="InterPro" id="IPR017850">
    <property type="entry name" value="Alkaline_phosphatase_core_sf"/>
</dbReference>
<dbReference type="PANTHER" id="PTHR10151">
    <property type="entry name" value="ECTONUCLEOTIDE PYROPHOSPHATASE/PHOSPHODIESTERASE"/>
    <property type="match status" value="1"/>
</dbReference>
<dbReference type="GO" id="GO:0047429">
    <property type="term" value="F:nucleoside triphosphate diphosphatase activity"/>
    <property type="evidence" value="ECO:0007669"/>
    <property type="project" value="TreeGrafter"/>
</dbReference>
<proteinExistence type="predicted"/>
<keyword evidence="1" id="KW-0472">Membrane</keyword>
<dbReference type="GO" id="GO:0017111">
    <property type="term" value="F:ribonucleoside triphosphate phosphatase activity"/>
    <property type="evidence" value="ECO:0007669"/>
    <property type="project" value="TreeGrafter"/>
</dbReference>
<protein>
    <submittedName>
        <fullName evidence="2">Phosphodiest-domain-containing protein</fullName>
    </submittedName>
</protein>
<organism evidence="2 3">
    <name type="scientific">Cyberlindnera jadinii (strain ATCC 18201 / CBS 1600 / BCRC 20928 / JCM 3617 / NBRC 0987 / NRRL Y-1542)</name>
    <name type="common">Torula yeast</name>
    <name type="synonym">Candida utilis</name>
    <dbReference type="NCBI Taxonomy" id="983966"/>
    <lineage>
        <taxon>Eukaryota</taxon>
        <taxon>Fungi</taxon>
        <taxon>Dikarya</taxon>
        <taxon>Ascomycota</taxon>
        <taxon>Saccharomycotina</taxon>
        <taxon>Saccharomycetes</taxon>
        <taxon>Phaffomycetales</taxon>
        <taxon>Phaffomycetaceae</taxon>
        <taxon>Cyberlindnera</taxon>
    </lineage>
</organism>
<dbReference type="OMA" id="TYVDNFI"/>
<dbReference type="InterPro" id="IPR002591">
    <property type="entry name" value="Phosphodiest/P_Trfase"/>
</dbReference>
<dbReference type="RefSeq" id="XP_020069901.1">
    <property type="nucleotide sequence ID" value="XM_020212066.1"/>
</dbReference>
<dbReference type="AlphaFoldDB" id="A0A1E4S041"/>
<name>A0A1E4S041_CYBJN</name>
<keyword evidence="1" id="KW-0812">Transmembrane</keyword>
<dbReference type="SUPFAM" id="SSF53649">
    <property type="entry name" value="Alkaline phosphatase-like"/>
    <property type="match status" value="1"/>
</dbReference>
<dbReference type="STRING" id="983966.A0A1E4S041"/>
<sequence>MNTMAHAVDIPVTNLDEDEEDFSQEELDPTVLREDIDFNDNVLHRDSSFMGNVWNKLSSWTQKSYTRVPGSHVDLRDDDSFDLSDEQFVLRRQKSVIWAHILRKSKKGLVYAVLVGLLVAVIVLSVLLGKRGSKSTVPSKAVLSNGTDMFYPTTIFISLDGFHPHYISEKLTPTLHNLLLNGYGAPYMIPSFPSSTFPNHWTMATGLYPQYHGIVGNRFYDPVLEREFINVIPKKSLDPVFWGGEPIWSTAELQGVKSAIHMFPGSEVVFPKGNPSEMDRYNGTELLEIKTERVLGWLDRPFEQRPELIVAYVPNVDSKGHANGIKGEELEKELTYVDEFVGSILQGVEDRNATDIINVVIVSDHGMSPTSNDRLVYLDEIVNVTKIQHIDGWPLFGLRPFPEYTVEELNEELKSTFIEDNGYKFYLREDLPEDWHFGGDPTNVNHDFYERVAPIWVIPDIGFSITTHDDMDRKNGEYRPKGVHGYDNKEVLMRAIFLGSGPYFKGKIAQEKPYKVNPFENVEVYGILCDMLNLNPAENNGTNLFVSENVLPEDWRDEQSYPGVSFNVGGFIKEDSTYDILYRPQQDRET</sequence>
<dbReference type="CDD" id="cd16018">
    <property type="entry name" value="Enpp"/>
    <property type="match status" value="1"/>
</dbReference>
<dbReference type="FunFam" id="3.30.1360.180:FF:000003">
    <property type="entry name" value="Type I phosphodiesterase/nucleotide pyrophosphatase family protein"/>
    <property type="match status" value="1"/>
</dbReference>
<dbReference type="OrthoDB" id="415411at2759"/>
<evidence type="ECO:0000313" key="3">
    <source>
        <dbReference type="Proteomes" id="UP000094389"/>
    </source>
</evidence>
<evidence type="ECO:0000313" key="2">
    <source>
        <dbReference type="EMBL" id="ODV72862.1"/>
    </source>
</evidence>
<reference evidence="2 3" key="1">
    <citation type="journal article" date="2016" name="Proc. Natl. Acad. Sci. U.S.A.">
        <title>Comparative genomics of biotechnologically important yeasts.</title>
        <authorList>
            <person name="Riley R."/>
            <person name="Haridas S."/>
            <person name="Wolfe K.H."/>
            <person name="Lopes M.R."/>
            <person name="Hittinger C.T."/>
            <person name="Goeker M."/>
            <person name="Salamov A.A."/>
            <person name="Wisecaver J.H."/>
            <person name="Long T.M."/>
            <person name="Calvey C.H."/>
            <person name="Aerts A.L."/>
            <person name="Barry K.W."/>
            <person name="Choi C."/>
            <person name="Clum A."/>
            <person name="Coughlan A.Y."/>
            <person name="Deshpande S."/>
            <person name="Douglass A.P."/>
            <person name="Hanson S.J."/>
            <person name="Klenk H.-P."/>
            <person name="LaButti K.M."/>
            <person name="Lapidus A."/>
            <person name="Lindquist E.A."/>
            <person name="Lipzen A.M."/>
            <person name="Meier-Kolthoff J.P."/>
            <person name="Ohm R.A."/>
            <person name="Otillar R.P."/>
            <person name="Pangilinan J.L."/>
            <person name="Peng Y."/>
            <person name="Rokas A."/>
            <person name="Rosa C.A."/>
            <person name="Scheuner C."/>
            <person name="Sibirny A.A."/>
            <person name="Slot J.C."/>
            <person name="Stielow J.B."/>
            <person name="Sun H."/>
            <person name="Kurtzman C.P."/>
            <person name="Blackwell M."/>
            <person name="Grigoriev I.V."/>
            <person name="Jeffries T.W."/>
        </authorList>
    </citation>
    <scope>NUCLEOTIDE SEQUENCE [LARGE SCALE GENOMIC DNA]</scope>
    <source>
        <strain evidence="3">ATCC 18201 / CBS 1600 / BCRC 20928 / JCM 3617 / NBRC 0987 / NRRL Y-1542</strain>
    </source>
</reference>
<dbReference type="EMBL" id="KV453933">
    <property type="protein sequence ID" value="ODV72862.1"/>
    <property type="molecule type" value="Genomic_DNA"/>
</dbReference>
<dbReference type="Pfam" id="PF01663">
    <property type="entry name" value="Phosphodiest"/>
    <property type="match status" value="1"/>
</dbReference>
<keyword evidence="1" id="KW-1133">Transmembrane helix</keyword>
<feature type="transmembrane region" description="Helical" evidence="1">
    <location>
        <begin position="109"/>
        <end position="129"/>
    </location>
</feature>
<dbReference type="GO" id="GO:0009141">
    <property type="term" value="P:nucleoside triphosphate metabolic process"/>
    <property type="evidence" value="ECO:0007669"/>
    <property type="project" value="TreeGrafter"/>
</dbReference>
<evidence type="ECO:0000256" key="1">
    <source>
        <dbReference type="SAM" id="Phobius"/>
    </source>
</evidence>
<dbReference type="PANTHER" id="PTHR10151:SF120">
    <property type="entry name" value="BIS(5'-ADENOSYL)-TRIPHOSPHATASE"/>
    <property type="match status" value="1"/>
</dbReference>
<dbReference type="Proteomes" id="UP000094389">
    <property type="component" value="Unassembled WGS sequence"/>
</dbReference>
<dbReference type="Gene3D" id="3.30.1360.180">
    <property type="match status" value="1"/>
</dbReference>
<dbReference type="GeneID" id="30986462"/>
<dbReference type="Gene3D" id="3.40.720.10">
    <property type="entry name" value="Alkaline Phosphatase, subunit A"/>
    <property type="match status" value="1"/>
</dbReference>
<keyword evidence="3" id="KW-1185">Reference proteome</keyword>